<dbReference type="PROSITE" id="PS00061">
    <property type="entry name" value="ADH_SHORT"/>
    <property type="match status" value="1"/>
</dbReference>
<name>A0A1M6P258_9BACT</name>
<evidence type="ECO:0000313" key="5">
    <source>
        <dbReference type="Proteomes" id="UP000183994"/>
    </source>
</evidence>
<evidence type="ECO:0000256" key="1">
    <source>
        <dbReference type="ARBA" id="ARBA00006484"/>
    </source>
</evidence>
<dbReference type="GO" id="GO:0016491">
    <property type="term" value="F:oxidoreductase activity"/>
    <property type="evidence" value="ECO:0007669"/>
    <property type="project" value="UniProtKB-KW"/>
</dbReference>
<proteinExistence type="inferred from homology"/>
<dbReference type="InterPro" id="IPR036291">
    <property type="entry name" value="NAD(P)-bd_dom_sf"/>
</dbReference>
<dbReference type="FunFam" id="3.40.50.720:FF:000084">
    <property type="entry name" value="Short-chain dehydrogenase reductase"/>
    <property type="match status" value="1"/>
</dbReference>
<gene>
    <name evidence="4" type="ORF">SAMN02745216_02736</name>
</gene>
<evidence type="ECO:0000313" key="4">
    <source>
        <dbReference type="EMBL" id="SHK01984.1"/>
    </source>
</evidence>
<dbReference type="STRING" id="1121393.SAMN02745216_02736"/>
<reference evidence="5" key="1">
    <citation type="submission" date="2016-11" db="EMBL/GenBank/DDBJ databases">
        <authorList>
            <person name="Varghese N."/>
            <person name="Submissions S."/>
        </authorList>
    </citation>
    <scope>NUCLEOTIDE SEQUENCE [LARGE SCALE GENOMIC DNA]</scope>
    <source>
        <strain evidence="5">DSM 16219</strain>
    </source>
</reference>
<dbReference type="InterPro" id="IPR020904">
    <property type="entry name" value="Sc_DH/Rdtase_CS"/>
</dbReference>
<evidence type="ECO:0000256" key="2">
    <source>
        <dbReference type="ARBA" id="ARBA00023002"/>
    </source>
</evidence>
<dbReference type="GO" id="GO:0016020">
    <property type="term" value="C:membrane"/>
    <property type="evidence" value="ECO:0007669"/>
    <property type="project" value="TreeGrafter"/>
</dbReference>
<dbReference type="PRINTS" id="PR00081">
    <property type="entry name" value="GDHRDH"/>
</dbReference>
<dbReference type="SUPFAM" id="SSF51735">
    <property type="entry name" value="NAD(P)-binding Rossmann-fold domains"/>
    <property type="match status" value="1"/>
</dbReference>
<dbReference type="OrthoDB" id="9790266at2"/>
<dbReference type="EMBL" id="FQZU01000016">
    <property type="protein sequence ID" value="SHK01984.1"/>
    <property type="molecule type" value="Genomic_DNA"/>
</dbReference>
<evidence type="ECO:0000256" key="3">
    <source>
        <dbReference type="RuleBase" id="RU000363"/>
    </source>
</evidence>
<dbReference type="PANTHER" id="PTHR44196">
    <property type="entry name" value="DEHYDROGENASE/REDUCTASE SDR FAMILY MEMBER 7B"/>
    <property type="match status" value="1"/>
</dbReference>
<dbReference type="RefSeq" id="WP_073476686.1">
    <property type="nucleotide sequence ID" value="NZ_FQZU01000016.1"/>
</dbReference>
<dbReference type="Proteomes" id="UP000183994">
    <property type="component" value="Unassembled WGS sequence"/>
</dbReference>
<comment type="similarity">
    <text evidence="1 3">Belongs to the short-chain dehydrogenases/reductases (SDR) family.</text>
</comment>
<dbReference type="PANTHER" id="PTHR44196:SF1">
    <property type="entry name" value="DEHYDROGENASE_REDUCTASE SDR FAMILY MEMBER 7B"/>
    <property type="match status" value="1"/>
</dbReference>
<keyword evidence="2" id="KW-0560">Oxidoreductase</keyword>
<dbReference type="AlphaFoldDB" id="A0A1M6P258"/>
<dbReference type="InterPro" id="IPR002347">
    <property type="entry name" value="SDR_fam"/>
</dbReference>
<protein>
    <submittedName>
        <fullName evidence="4">NADP-dependent 3-hydroxy acid dehydrogenase YdfG</fullName>
    </submittedName>
</protein>
<dbReference type="Pfam" id="PF00106">
    <property type="entry name" value="adh_short"/>
    <property type="match status" value="1"/>
</dbReference>
<dbReference type="PRINTS" id="PR00080">
    <property type="entry name" value="SDRFAMILY"/>
</dbReference>
<keyword evidence="5" id="KW-1185">Reference proteome</keyword>
<organism evidence="4 5">
    <name type="scientific">Desulfatibacillum alkenivorans DSM 16219</name>
    <dbReference type="NCBI Taxonomy" id="1121393"/>
    <lineage>
        <taxon>Bacteria</taxon>
        <taxon>Pseudomonadati</taxon>
        <taxon>Thermodesulfobacteriota</taxon>
        <taxon>Desulfobacteria</taxon>
        <taxon>Desulfobacterales</taxon>
        <taxon>Desulfatibacillaceae</taxon>
        <taxon>Desulfatibacillum</taxon>
    </lineage>
</organism>
<sequence>MPHFKDKIAIVTGAGSGIGKGLAQALAERGAKVVASDVNAERIAQVEKEFAIKGWDCDSLALDVRDAQAVKDMVDSAVQKYGRLDFLFNNAGIAIGGEAKDCELEDWQNVLDINLYGVVNGVAAAYPMMVEQGFGHIVNTASVEGLCPFPGTASYVASKYGVVGLSHSLRLEGAARGVKVSVICPGYVKTAIFDDSKLVGMTDYELDKVRPPEWIGVTPEQCAEIVLKGVEKNKATIVVTKFAKMLAVINRISPTLMQWMMTRSFKDALKKRAREELKRQQA</sequence>
<dbReference type="Gene3D" id="3.40.50.720">
    <property type="entry name" value="NAD(P)-binding Rossmann-like Domain"/>
    <property type="match status" value="1"/>
</dbReference>
<dbReference type="CDD" id="cd05233">
    <property type="entry name" value="SDR_c"/>
    <property type="match status" value="1"/>
</dbReference>
<accession>A0A1M6P258</accession>